<accession>A0A1H9UT16</accession>
<dbReference type="PANTHER" id="PTHR33824:SF7">
    <property type="entry name" value="POLYKETIDE CYCLASE_DEHYDRASE AND LIPID TRANSPORT SUPERFAMILY PROTEIN"/>
    <property type="match status" value="1"/>
</dbReference>
<dbReference type="Proteomes" id="UP000199019">
    <property type="component" value="Unassembled WGS sequence"/>
</dbReference>
<dbReference type="InterPro" id="IPR005031">
    <property type="entry name" value="COQ10_START"/>
</dbReference>
<proteinExistence type="predicted"/>
<keyword evidence="3" id="KW-1185">Reference proteome</keyword>
<gene>
    <name evidence="2" type="ORF">SAMN05216199_2099</name>
</gene>
<dbReference type="RefSeq" id="WP_091757882.1">
    <property type="nucleotide sequence ID" value="NZ_FOHB01000003.1"/>
</dbReference>
<dbReference type="InterPro" id="IPR023393">
    <property type="entry name" value="START-like_dom_sf"/>
</dbReference>
<dbReference type="STRING" id="587636.SAMN05216199_2099"/>
<dbReference type="PANTHER" id="PTHR33824">
    <property type="entry name" value="POLYKETIDE CYCLASE/DEHYDRASE AND LIPID TRANSPORT SUPERFAMILY PROTEIN"/>
    <property type="match status" value="1"/>
</dbReference>
<dbReference type="Gene3D" id="3.30.530.20">
    <property type="match status" value="1"/>
</dbReference>
<feature type="domain" description="Coenzyme Q-binding protein COQ10 START" evidence="1">
    <location>
        <begin position="16"/>
        <end position="130"/>
    </location>
</feature>
<reference evidence="3" key="1">
    <citation type="submission" date="2016-10" db="EMBL/GenBank/DDBJ databases">
        <authorList>
            <person name="Varghese N."/>
            <person name="Submissions S."/>
        </authorList>
    </citation>
    <scope>NUCLEOTIDE SEQUENCE [LARGE SCALE GENOMIC DNA]</scope>
    <source>
        <strain evidence="3">CGMCC 1.6963</strain>
    </source>
</reference>
<organism evidence="2 3">
    <name type="scientific">Pedococcus cremeus</name>
    <dbReference type="NCBI Taxonomy" id="587636"/>
    <lineage>
        <taxon>Bacteria</taxon>
        <taxon>Bacillati</taxon>
        <taxon>Actinomycetota</taxon>
        <taxon>Actinomycetes</taxon>
        <taxon>Micrococcales</taxon>
        <taxon>Intrasporangiaceae</taxon>
        <taxon>Pedococcus</taxon>
    </lineage>
</organism>
<name>A0A1H9UT16_9MICO</name>
<dbReference type="Pfam" id="PF03364">
    <property type="entry name" value="Polyketide_cyc"/>
    <property type="match status" value="1"/>
</dbReference>
<protein>
    <submittedName>
        <fullName evidence="2">Polyketide cyclase / dehydrase and lipid transport</fullName>
    </submittedName>
</protein>
<evidence type="ECO:0000259" key="1">
    <source>
        <dbReference type="Pfam" id="PF03364"/>
    </source>
</evidence>
<dbReference type="OrthoDB" id="3695445at2"/>
<sequence length="152" mass="17364">MTTAKSSVDVKTYVTAAYNQWTQFEDFPKFMDGVEEVTQVGDRHLHWKVKIAGVEREFDATITEQVPDTRIAWKADGETKHAGVVDFHKLDMEHTRVDLQLDMEPEGLVETVGDKLGVVERKVKKDLERFKELVESQPHPTGAWRGEVPREG</sequence>
<evidence type="ECO:0000313" key="2">
    <source>
        <dbReference type="EMBL" id="SES12670.1"/>
    </source>
</evidence>
<evidence type="ECO:0000313" key="3">
    <source>
        <dbReference type="Proteomes" id="UP000199019"/>
    </source>
</evidence>
<dbReference type="EMBL" id="FOHB01000003">
    <property type="protein sequence ID" value="SES12670.1"/>
    <property type="molecule type" value="Genomic_DNA"/>
</dbReference>
<dbReference type="AlphaFoldDB" id="A0A1H9UT16"/>
<dbReference type="SUPFAM" id="SSF55961">
    <property type="entry name" value="Bet v1-like"/>
    <property type="match status" value="1"/>
</dbReference>
<dbReference type="CDD" id="cd07817">
    <property type="entry name" value="SRPBCC_8"/>
    <property type="match status" value="1"/>
</dbReference>
<dbReference type="InterPro" id="IPR047137">
    <property type="entry name" value="ORF3"/>
</dbReference>